<protein>
    <recommendedName>
        <fullName evidence="11">Glycine--tRNA ligase beta subunit</fullName>
        <ecNumber evidence="11">6.1.1.14</ecNumber>
    </recommendedName>
    <alternativeName>
        <fullName evidence="11">Glycyl-tRNA synthetase beta subunit</fullName>
        <shortName evidence="11">GlyRS</shortName>
    </alternativeName>
</protein>
<keyword evidence="4 11" id="KW-0963">Cytoplasm</keyword>
<comment type="subunit">
    <text evidence="3 11">Tetramer of two alpha and two beta subunits.</text>
</comment>
<evidence type="ECO:0000256" key="11">
    <source>
        <dbReference type="HAMAP-Rule" id="MF_00255"/>
    </source>
</evidence>
<dbReference type="NCBIfam" id="TIGR00211">
    <property type="entry name" value="glyS"/>
    <property type="match status" value="1"/>
</dbReference>
<keyword evidence="8 11" id="KW-0648">Protein biosynthesis</keyword>
<dbReference type="GO" id="GO:0006420">
    <property type="term" value="P:arginyl-tRNA aminoacylation"/>
    <property type="evidence" value="ECO:0007669"/>
    <property type="project" value="InterPro"/>
</dbReference>
<evidence type="ECO:0000313" key="13">
    <source>
        <dbReference type="EMBL" id="BBI01122.1"/>
    </source>
</evidence>
<keyword evidence="9 11" id="KW-0030">Aminoacyl-tRNA synthetase</keyword>
<evidence type="ECO:0000313" key="14">
    <source>
        <dbReference type="Proteomes" id="UP000317544"/>
    </source>
</evidence>
<dbReference type="HAMAP" id="MF_00255">
    <property type="entry name" value="Gly_tRNA_synth_beta"/>
    <property type="match status" value="1"/>
</dbReference>
<evidence type="ECO:0000256" key="7">
    <source>
        <dbReference type="ARBA" id="ARBA00022840"/>
    </source>
</evidence>
<accession>A0A455T9W4</accession>
<evidence type="ECO:0000256" key="1">
    <source>
        <dbReference type="ARBA" id="ARBA00004496"/>
    </source>
</evidence>
<dbReference type="PRINTS" id="PR01045">
    <property type="entry name" value="TRNASYNTHGB"/>
</dbReference>
<dbReference type="InterPro" id="IPR006194">
    <property type="entry name" value="Gly-tRNA-synth_heterodimer"/>
</dbReference>
<evidence type="ECO:0000256" key="5">
    <source>
        <dbReference type="ARBA" id="ARBA00022598"/>
    </source>
</evidence>
<feature type="domain" description="DALR anticodon binding" evidence="12">
    <location>
        <begin position="602"/>
        <end position="686"/>
    </location>
</feature>
<comment type="catalytic activity">
    <reaction evidence="10 11">
        <text>tRNA(Gly) + glycine + ATP = glycyl-tRNA(Gly) + AMP + diphosphate</text>
        <dbReference type="Rhea" id="RHEA:16013"/>
        <dbReference type="Rhea" id="RHEA-COMP:9664"/>
        <dbReference type="Rhea" id="RHEA-COMP:9683"/>
        <dbReference type="ChEBI" id="CHEBI:30616"/>
        <dbReference type="ChEBI" id="CHEBI:33019"/>
        <dbReference type="ChEBI" id="CHEBI:57305"/>
        <dbReference type="ChEBI" id="CHEBI:78442"/>
        <dbReference type="ChEBI" id="CHEBI:78522"/>
        <dbReference type="ChEBI" id="CHEBI:456215"/>
        <dbReference type="EC" id="6.1.1.14"/>
    </reaction>
</comment>
<dbReference type="EC" id="6.1.1.14" evidence="11"/>
<dbReference type="AlphaFoldDB" id="A0A455T9W4"/>
<keyword evidence="7 11" id="KW-0067">ATP-binding</keyword>
<dbReference type="Pfam" id="PF02092">
    <property type="entry name" value="tRNA_synt_2f"/>
    <property type="match status" value="1"/>
</dbReference>
<dbReference type="GO" id="GO:0005829">
    <property type="term" value="C:cytosol"/>
    <property type="evidence" value="ECO:0007669"/>
    <property type="project" value="TreeGrafter"/>
</dbReference>
<dbReference type="PROSITE" id="PS50861">
    <property type="entry name" value="AA_TRNA_LIGASE_II_GLYAB"/>
    <property type="match status" value="1"/>
</dbReference>
<evidence type="ECO:0000256" key="10">
    <source>
        <dbReference type="ARBA" id="ARBA00047937"/>
    </source>
</evidence>
<dbReference type="GO" id="GO:0006426">
    <property type="term" value="P:glycyl-tRNA aminoacylation"/>
    <property type="evidence" value="ECO:0007669"/>
    <property type="project" value="UniProtKB-UniRule"/>
</dbReference>
<evidence type="ECO:0000256" key="3">
    <source>
        <dbReference type="ARBA" id="ARBA00011209"/>
    </source>
</evidence>
<organism evidence="13 14">
    <name type="scientific">Buchnera aphidicola</name>
    <name type="common">Nipponaphis monzeni</name>
    <dbReference type="NCBI Taxonomy" id="2495405"/>
    <lineage>
        <taxon>Bacteria</taxon>
        <taxon>Pseudomonadati</taxon>
        <taxon>Pseudomonadota</taxon>
        <taxon>Gammaproteobacteria</taxon>
        <taxon>Enterobacterales</taxon>
        <taxon>Erwiniaceae</taxon>
        <taxon>Buchnera</taxon>
    </lineage>
</organism>
<keyword evidence="6 11" id="KW-0547">Nucleotide-binding</keyword>
<evidence type="ECO:0000256" key="2">
    <source>
        <dbReference type="ARBA" id="ARBA00008226"/>
    </source>
</evidence>
<evidence type="ECO:0000256" key="6">
    <source>
        <dbReference type="ARBA" id="ARBA00022741"/>
    </source>
</evidence>
<evidence type="ECO:0000256" key="4">
    <source>
        <dbReference type="ARBA" id="ARBA00022490"/>
    </source>
</evidence>
<gene>
    <name evidence="11 13" type="primary">glyS</name>
    <name evidence="13" type="ORF">BUCNMO_107</name>
</gene>
<sequence length="697" mass="81874">MLHNTFLIEIATEDLPSKHLKNIAKSFYKVTEEKFNKLNITYEKMFWFATSRRLAIKINKLNILRVTKGINKIGPSTSIAFNTQGQFTKIVHLWMQRLSISAHQINQLKTQSGEWLVYKKESTVENIVSLLPTIIVSIIKKIQAPKMMRWNDTNFKFSRPIRNIVALLNKTIIPLKFMNIKSHRITYGHVFMKNIKINILHANQYPTILNCKGKVIPNYDERKLKITKLINQITYKLKGKIKKNDELLQEVTSLVEWPVILLGKFEKDFLLLPQEIVIYIIENVQKCFALYNLNNELMPYFIIISNIDSKNTNKIIKDNEQVVFSRLSDANFFYKIDRKQPLESYYLNLKNTIFYEKLGSIYDKIQRLKLLMKWILSYVSINSVNALRAVHLSKCDLKTNMVAEFPDVQGSVGMHYAMLDRESKDVFIAIKEHYYPNFSGDIISNNSIAYTLAIIDKVDTITGMFIIGLYPEKNKDPFALRRLSIGVLRIFIEKNITIDLIDIINYSVSLHKNVMHKKNVKKSILNFFLNRIYHLYLYQGFNTYVIQSVLILKLTVPIEIHKRIFMLTKFKKMNKTYLISTTNKRILNIINKYINIKKCVLNFNSITINTKLFQSTFEKILFSKLLFLQKNIKKYIIYQNYDSVFSQLIKLCILINYFFLHITISHPNEDIQTNRLLLLYQVKNLFLEIADFSLLIC</sequence>
<dbReference type="SUPFAM" id="SSF109604">
    <property type="entry name" value="HD-domain/PDEase-like"/>
    <property type="match status" value="1"/>
</dbReference>
<dbReference type="EMBL" id="AP019379">
    <property type="protein sequence ID" value="BBI01122.1"/>
    <property type="molecule type" value="Genomic_DNA"/>
</dbReference>
<dbReference type="InterPro" id="IPR015944">
    <property type="entry name" value="Gly-tRNA-synth_bsu"/>
</dbReference>
<dbReference type="GO" id="GO:0004814">
    <property type="term" value="F:arginine-tRNA ligase activity"/>
    <property type="evidence" value="ECO:0007669"/>
    <property type="project" value="InterPro"/>
</dbReference>
<name>A0A455T9W4_9GAMM</name>
<evidence type="ECO:0000256" key="8">
    <source>
        <dbReference type="ARBA" id="ARBA00022917"/>
    </source>
</evidence>
<dbReference type="GO" id="GO:0004820">
    <property type="term" value="F:glycine-tRNA ligase activity"/>
    <property type="evidence" value="ECO:0007669"/>
    <property type="project" value="UniProtKB-UniRule"/>
</dbReference>
<comment type="subcellular location">
    <subcellularLocation>
        <location evidence="1 11">Cytoplasm</location>
    </subcellularLocation>
</comment>
<evidence type="ECO:0000256" key="9">
    <source>
        <dbReference type="ARBA" id="ARBA00023146"/>
    </source>
</evidence>
<dbReference type="GO" id="GO:0005524">
    <property type="term" value="F:ATP binding"/>
    <property type="evidence" value="ECO:0007669"/>
    <property type="project" value="UniProtKB-UniRule"/>
</dbReference>
<dbReference type="Proteomes" id="UP000317544">
    <property type="component" value="Chromosome"/>
</dbReference>
<dbReference type="PANTHER" id="PTHR30075">
    <property type="entry name" value="GLYCYL-TRNA SYNTHETASE"/>
    <property type="match status" value="1"/>
</dbReference>
<dbReference type="Pfam" id="PF05746">
    <property type="entry name" value="DALR_1"/>
    <property type="match status" value="1"/>
</dbReference>
<proteinExistence type="inferred from homology"/>
<keyword evidence="14" id="KW-1185">Reference proteome</keyword>
<dbReference type="RefSeq" id="WP_158344641.1">
    <property type="nucleotide sequence ID" value="NZ_AP019379.1"/>
</dbReference>
<evidence type="ECO:0000259" key="12">
    <source>
        <dbReference type="Pfam" id="PF05746"/>
    </source>
</evidence>
<comment type="similarity">
    <text evidence="2 11">Belongs to the class-II aminoacyl-tRNA synthetase family.</text>
</comment>
<dbReference type="PANTHER" id="PTHR30075:SF2">
    <property type="entry name" value="GLYCINE--TRNA LIGASE, CHLOROPLASTIC_MITOCHONDRIAL 2"/>
    <property type="match status" value="1"/>
</dbReference>
<dbReference type="OrthoDB" id="9775440at2"/>
<dbReference type="InterPro" id="IPR008909">
    <property type="entry name" value="DALR_anticod-bd"/>
</dbReference>
<keyword evidence="5 11" id="KW-0436">Ligase</keyword>
<reference evidence="13 14" key="1">
    <citation type="journal article" date="2019" name="Proc. Natl. Acad. Sci. U.S.A.">
        <title>Exaggeration and cooption of innate immunity for social defense.</title>
        <authorList>
            <person name="Kutsukake M."/>
            <person name="Moriyama M."/>
            <person name="Shigenobu S."/>
            <person name="Meng X.-Y."/>
            <person name="Nikoh N."/>
            <person name="Noda C."/>
            <person name="Kobayashi S."/>
            <person name="Fukatsu T."/>
        </authorList>
    </citation>
    <scope>NUCLEOTIDE SEQUENCE [LARGE SCALE GENOMIC DNA]</scope>
    <source>
        <strain evidence="13 14">Nmo</strain>
    </source>
</reference>